<dbReference type="EnsemblPlants" id="AET6Gv20583800.11">
    <property type="protein sequence ID" value="AET6Gv20583800.11"/>
    <property type="gene ID" value="AET6Gv20583800"/>
</dbReference>
<dbReference type="Gramene" id="AET6Gv20583800.11">
    <property type="protein sequence ID" value="AET6Gv20583800.11"/>
    <property type="gene ID" value="AET6Gv20583800"/>
</dbReference>
<dbReference type="EnsemblPlants" id="AET6Gv20583800.2">
    <property type="protein sequence ID" value="AET6Gv20583800.2"/>
    <property type="gene ID" value="AET6Gv20583800"/>
</dbReference>
<dbReference type="Gramene" id="AET6Gv20583800.12">
    <property type="protein sequence ID" value="AET6Gv20583800.12"/>
    <property type="gene ID" value="AET6Gv20583800"/>
</dbReference>
<reference evidence="2" key="4">
    <citation type="submission" date="2019-03" db="UniProtKB">
        <authorList>
            <consortium name="EnsemblPlants"/>
        </authorList>
    </citation>
    <scope>IDENTIFICATION</scope>
</reference>
<dbReference type="Gramene" id="AET6Gv20583800.2">
    <property type="protein sequence ID" value="AET6Gv20583800.2"/>
    <property type="gene ID" value="AET6Gv20583800"/>
</dbReference>
<accession>A0A453P2P9</accession>
<name>A0A453P2P9_AEGTS</name>
<evidence type="ECO:0000313" key="2">
    <source>
        <dbReference type="EnsemblPlants" id="AET6Gv20583800.7"/>
    </source>
</evidence>
<proteinExistence type="predicted"/>
<reference evidence="3" key="1">
    <citation type="journal article" date="2014" name="Science">
        <title>Ancient hybridizations among the ancestral genomes of bread wheat.</title>
        <authorList>
            <consortium name="International Wheat Genome Sequencing Consortium,"/>
            <person name="Marcussen T."/>
            <person name="Sandve S.R."/>
            <person name="Heier L."/>
            <person name="Spannagl M."/>
            <person name="Pfeifer M."/>
            <person name="Jakobsen K.S."/>
            <person name="Wulff B.B."/>
            <person name="Steuernagel B."/>
            <person name="Mayer K.F."/>
            <person name="Olsen O.A."/>
        </authorList>
    </citation>
    <scope>NUCLEOTIDE SEQUENCE [LARGE SCALE GENOMIC DNA]</scope>
    <source>
        <strain evidence="3">cv. AL8/78</strain>
    </source>
</reference>
<dbReference type="EnsemblPlants" id="AET6Gv20583800.9">
    <property type="protein sequence ID" value="AET6Gv20583800.9"/>
    <property type="gene ID" value="AET6Gv20583800"/>
</dbReference>
<dbReference type="Proteomes" id="UP000015105">
    <property type="component" value="Chromosome 6D"/>
</dbReference>
<dbReference type="EnsemblPlants" id="AET6Gv20583800.6">
    <property type="protein sequence ID" value="AET6Gv20583800.6"/>
    <property type="gene ID" value="AET6Gv20583800"/>
</dbReference>
<dbReference type="AlphaFoldDB" id="A0A453P2P9"/>
<dbReference type="EnsemblPlants" id="AET6Gv20583800.4">
    <property type="protein sequence ID" value="AET6Gv20583800.4"/>
    <property type="gene ID" value="AET6Gv20583800"/>
</dbReference>
<dbReference type="Gramene" id="AET6Gv20583800.4">
    <property type="protein sequence ID" value="AET6Gv20583800.4"/>
    <property type="gene ID" value="AET6Gv20583800"/>
</dbReference>
<reference evidence="3" key="2">
    <citation type="journal article" date="2017" name="Nat. Plants">
        <title>The Aegilops tauschii genome reveals multiple impacts of transposons.</title>
        <authorList>
            <person name="Zhao G."/>
            <person name="Zou C."/>
            <person name="Li K."/>
            <person name="Wang K."/>
            <person name="Li T."/>
            <person name="Gao L."/>
            <person name="Zhang X."/>
            <person name="Wang H."/>
            <person name="Yang Z."/>
            <person name="Liu X."/>
            <person name="Jiang W."/>
            <person name="Mao L."/>
            <person name="Kong X."/>
            <person name="Jiao Y."/>
            <person name="Jia J."/>
        </authorList>
    </citation>
    <scope>NUCLEOTIDE SEQUENCE [LARGE SCALE GENOMIC DNA]</scope>
    <source>
        <strain evidence="3">cv. AL8/78</strain>
    </source>
</reference>
<dbReference type="Gramene" id="AET6Gv20583800.7">
    <property type="protein sequence ID" value="AET6Gv20583800.7"/>
    <property type="gene ID" value="AET6Gv20583800"/>
</dbReference>
<dbReference type="EnsemblPlants" id="AET6Gv20583800.12">
    <property type="protein sequence ID" value="AET6Gv20583800.12"/>
    <property type="gene ID" value="AET6Gv20583800"/>
</dbReference>
<reference evidence="2" key="5">
    <citation type="journal article" date="2021" name="G3 (Bethesda)">
        <title>Aegilops tauschii genome assembly Aet v5.0 features greater sequence contiguity and improved annotation.</title>
        <authorList>
            <person name="Wang L."/>
            <person name="Zhu T."/>
            <person name="Rodriguez J.C."/>
            <person name="Deal K.R."/>
            <person name="Dubcovsky J."/>
            <person name="McGuire P.E."/>
            <person name="Lux T."/>
            <person name="Spannagl M."/>
            <person name="Mayer K.F.X."/>
            <person name="Baldrich P."/>
            <person name="Meyers B.C."/>
            <person name="Huo N."/>
            <person name="Gu Y.Q."/>
            <person name="Zhou H."/>
            <person name="Devos K.M."/>
            <person name="Bennetzen J.L."/>
            <person name="Unver T."/>
            <person name="Budak H."/>
            <person name="Gulick P.J."/>
            <person name="Galiba G."/>
            <person name="Kalapos B."/>
            <person name="Nelson D.R."/>
            <person name="Li P."/>
            <person name="You F.M."/>
            <person name="Luo M.C."/>
            <person name="Dvorak J."/>
        </authorList>
    </citation>
    <scope>NUCLEOTIDE SEQUENCE [LARGE SCALE GENOMIC DNA]</scope>
    <source>
        <strain evidence="2">cv. AL8/78</strain>
    </source>
</reference>
<dbReference type="EnsemblPlants" id="AET6Gv20583800.7">
    <property type="protein sequence ID" value="AET6Gv20583800.7"/>
    <property type="gene ID" value="AET6Gv20583800"/>
</dbReference>
<reference evidence="2" key="3">
    <citation type="journal article" date="2017" name="Nature">
        <title>Genome sequence of the progenitor of the wheat D genome Aegilops tauschii.</title>
        <authorList>
            <person name="Luo M.C."/>
            <person name="Gu Y.Q."/>
            <person name="Puiu D."/>
            <person name="Wang H."/>
            <person name="Twardziok S.O."/>
            <person name="Deal K.R."/>
            <person name="Huo N."/>
            <person name="Zhu T."/>
            <person name="Wang L."/>
            <person name="Wang Y."/>
            <person name="McGuire P.E."/>
            <person name="Liu S."/>
            <person name="Long H."/>
            <person name="Ramasamy R.K."/>
            <person name="Rodriguez J.C."/>
            <person name="Van S.L."/>
            <person name="Yuan L."/>
            <person name="Wang Z."/>
            <person name="Xia Z."/>
            <person name="Xiao L."/>
            <person name="Anderson O.D."/>
            <person name="Ouyang S."/>
            <person name="Liang Y."/>
            <person name="Zimin A.V."/>
            <person name="Pertea G."/>
            <person name="Qi P."/>
            <person name="Bennetzen J.L."/>
            <person name="Dai X."/>
            <person name="Dawson M.W."/>
            <person name="Muller H.G."/>
            <person name="Kugler K."/>
            <person name="Rivarola-Duarte L."/>
            <person name="Spannagl M."/>
            <person name="Mayer K.F.X."/>
            <person name="Lu F.H."/>
            <person name="Bevan M.W."/>
            <person name="Leroy P."/>
            <person name="Li P."/>
            <person name="You F.M."/>
            <person name="Sun Q."/>
            <person name="Liu Z."/>
            <person name="Lyons E."/>
            <person name="Wicker T."/>
            <person name="Salzberg S.L."/>
            <person name="Devos K.M."/>
            <person name="Dvorak J."/>
        </authorList>
    </citation>
    <scope>NUCLEOTIDE SEQUENCE [LARGE SCALE GENOMIC DNA]</scope>
    <source>
        <strain evidence="2">cv. AL8/78</strain>
    </source>
</reference>
<organism evidence="2 3">
    <name type="scientific">Aegilops tauschii subsp. strangulata</name>
    <name type="common">Goatgrass</name>
    <dbReference type="NCBI Taxonomy" id="200361"/>
    <lineage>
        <taxon>Eukaryota</taxon>
        <taxon>Viridiplantae</taxon>
        <taxon>Streptophyta</taxon>
        <taxon>Embryophyta</taxon>
        <taxon>Tracheophyta</taxon>
        <taxon>Spermatophyta</taxon>
        <taxon>Magnoliopsida</taxon>
        <taxon>Liliopsida</taxon>
        <taxon>Poales</taxon>
        <taxon>Poaceae</taxon>
        <taxon>BOP clade</taxon>
        <taxon>Pooideae</taxon>
        <taxon>Triticodae</taxon>
        <taxon>Triticeae</taxon>
        <taxon>Triticinae</taxon>
        <taxon>Aegilops</taxon>
    </lineage>
</organism>
<dbReference type="Gramene" id="AET6Gv20583800.6">
    <property type="protein sequence ID" value="AET6Gv20583800.6"/>
    <property type="gene ID" value="AET6Gv20583800"/>
</dbReference>
<keyword evidence="3" id="KW-1185">Reference proteome</keyword>
<feature type="region of interest" description="Disordered" evidence="1">
    <location>
        <begin position="78"/>
        <end position="122"/>
    </location>
</feature>
<evidence type="ECO:0000256" key="1">
    <source>
        <dbReference type="SAM" id="MobiDB-lite"/>
    </source>
</evidence>
<evidence type="ECO:0000313" key="3">
    <source>
        <dbReference type="Proteomes" id="UP000015105"/>
    </source>
</evidence>
<protein>
    <submittedName>
        <fullName evidence="2">Uncharacterized protein</fullName>
    </submittedName>
</protein>
<sequence>MPLHSHQTPAAAAPISFHHVHEYVPAAYISSYHKASTSQPAPIPPFTPSFHRSTQLLPNVHAFYLNVFFLCPQELPLSVPPSSSSTACRGREEKGGEGGAPARRPSIQAHAHTHIARAPSIQ</sequence>
<dbReference type="Gramene" id="AET6Gv20583800.9">
    <property type="protein sequence ID" value="AET6Gv20583800.9"/>
    <property type="gene ID" value="AET6Gv20583800"/>
</dbReference>